<keyword evidence="1" id="KW-0472">Membrane</keyword>
<evidence type="ECO:0000313" key="4">
    <source>
        <dbReference type="Proteomes" id="UP000562254"/>
    </source>
</evidence>
<dbReference type="EMBL" id="JACIJE010000012">
    <property type="protein sequence ID" value="MBB5691471.1"/>
    <property type="molecule type" value="Genomic_DNA"/>
</dbReference>
<evidence type="ECO:0000256" key="2">
    <source>
        <dbReference type="SAM" id="SignalP"/>
    </source>
</evidence>
<proteinExistence type="predicted"/>
<evidence type="ECO:0000256" key="1">
    <source>
        <dbReference type="SAM" id="Phobius"/>
    </source>
</evidence>
<keyword evidence="2" id="KW-0732">Signal</keyword>
<feature type="chain" id="PRO_5032929539" description="VPLPA-CTERM sorting domain-containing protein" evidence="2">
    <location>
        <begin position="34"/>
        <end position="240"/>
    </location>
</feature>
<organism evidence="3 4">
    <name type="scientific">Neoroseomonas alkaliterrae</name>
    <dbReference type="NCBI Taxonomy" id="1452450"/>
    <lineage>
        <taxon>Bacteria</taxon>
        <taxon>Pseudomonadati</taxon>
        <taxon>Pseudomonadota</taxon>
        <taxon>Alphaproteobacteria</taxon>
        <taxon>Acetobacterales</taxon>
        <taxon>Acetobacteraceae</taxon>
        <taxon>Neoroseomonas</taxon>
    </lineage>
</organism>
<sequence>MTRMTSPKALLRNAVCGALLAAGLFAAAAPAEATPVWVRDGNGGTVFNGGPGYVNLSIRVDGNNQSVSAGAFALQYGFSPTGPFTDFLTYCLEPDELLNVGATPTAGTLRGTLSETAEYAARANDLTRLWNTWFADSLTDATKSAAFQVALWEVAYDGGGSLTSGSFQLNTTGAVKTQAMAYLDQANWISPAGTEPGVILRVGSQDLTISVPVPAPAALGLFGIGLLGLALGVARRRTMA</sequence>
<evidence type="ECO:0008006" key="5">
    <source>
        <dbReference type="Google" id="ProtNLM"/>
    </source>
</evidence>
<keyword evidence="1" id="KW-1133">Transmembrane helix</keyword>
<keyword evidence="1" id="KW-0812">Transmembrane</keyword>
<name>A0A840Y684_9PROT</name>
<dbReference type="AlphaFoldDB" id="A0A840Y684"/>
<dbReference type="RefSeq" id="WP_184486859.1">
    <property type="nucleotide sequence ID" value="NZ_JAAEDJ010000025.1"/>
</dbReference>
<gene>
    <name evidence="3" type="ORF">FHS88_003628</name>
</gene>
<reference evidence="3 4" key="1">
    <citation type="submission" date="2020-08" db="EMBL/GenBank/DDBJ databases">
        <title>Genomic Encyclopedia of Type Strains, Phase IV (KMG-IV): sequencing the most valuable type-strain genomes for metagenomic binning, comparative biology and taxonomic classification.</title>
        <authorList>
            <person name="Goeker M."/>
        </authorList>
    </citation>
    <scope>NUCLEOTIDE SEQUENCE [LARGE SCALE GENOMIC DNA]</scope>
    <source>
        <strain evidence="3 4">DSM 25895</strain>
    </source>
</reference>
<dbReference type="Proteomes" id="UP000562254">
    <property type="component" value="Unassembled WGS sequence"/>
</dbReference>
<comment type="caution">
    <text evidence="3">The sequence shown here is derived from an EMBL/GenBank/DDBJ whole genome shotgun (WGS) entry which is preliminary data.</text>
</comment>
<accession>A0A840Y684</accession>
<protein>
    <recommendedName>
        <fullName evidence="5">VPLPA-CTERM sorting domain-containing protein</fullName>
    </recommendedName>
</protein>
<keyword evidence="4" id="KW-1185">Reference proteome</keyword>
<feature type="transmembrane region" description="Helical" evidence="1">
    <location>
        <begin position="215"/>
        <end position="234"/>
    </location>
</feature>
<evidence type="ECO:0000313" key="3">
    <source>
        <dbReference type="EMBL" id="MBB5691471.1"/>
    </source>
</evidence>
<feature type="signal peptide" evidence="2">
    <location>
        <begin position="1"/>
        <end position="33"/>
    </location>
</feature>